<dbReference type="EMBL" id="AP018738">
    <property type="protein sequence ID" value="BBE49649.1"/>
    <property type="molecule type" value="Genomic_DNA"/>
</dbReference>
<dbReference type="Pfam" id="PF25967">
    <property type="entry name" value="RND-MFP_C"/>
    <property type="match status" value="1"/>
</dbReference>
<evidence type="ECO:0000256" key="1">
    <source>
        <dbReference type="ARBA" id="ARBA00004196"/>
    </source>
</evidence>
<dbReference type="GO" id="GO:1990281">
    <property type="term" value="C:efflux pump complex"/>
    <property type="evidence" value="ECO:0007669"/>
    <property type="project" value="TreeGrafter"/>
</dbReference>
<proteinExistence type="inferred from homology"/>
<keyword evidence="4" id="KW-0732">Signal</keyword>
<dbReference type="Pfam" id="PF25954">
    <property type="entry name" value="Beta-barrel_RND_2"/>
    <property type="match status" value="1"/>
</dbReference>
<dbReference type="Gene3D" id="1.10.287.470">
    <property type="entry name" value="Helix hairpin bin"/>
    <property type="match status" value="1"/>
</dbReference>
<evidence type="ECO:0000256" key="3">
    <source>
        <dbReference type="ARBA" id="ARBA00022448"/>
    </source>
</evidence>
<name>A0A2Z6G8B6_9PROT</name>
<sequence>MLNYYFQVGWMKRLAAGGLIGFGIFAATEVCAAEPLATATVVLREVAQSYKAEGVIEAVRQSTVSAQISGRVKEVSFDVGDTVHKGQVIVRIDEREAAQALAGSQAQVMQSQAALTNAKANYERSRQLFEQKFISQAALDKAQADYKLALAQAAASDAGAGQSALTRGYSSVVAPYAGVVAARMVEVGELVTVGKPLMTGFDPSQLRAVVNVPEQVVRSVGTQPQVQLELPALNRWVTAASVTVQPVADARTHSTQVRVTLPANEAGVYPGMFVRAHFVTGKASKILVPVSAVLRRSEVVAVYVVDKKGGVRLRQVRLGESAGQNEVEVMAGLNPGEKVALDPVKAGMGVQQKK</sequence>
<dbReference type="GO" id="GO:0015562">
    <property type="term" value="F:efflux transmembrane transporter activity"/>
    <property type="evidence" value="ECO:0007669"/>
    <property type="project" value="TreeGrafter"/>
</dbReference>
<dbReference type="Gene3D" id="2.40.30.170">
    <property type="match status" value="1"/>
</dbReference>
<feature type="domain" description="Multidrug resistance protein MdtA-like barrel-sandwich hybrid" evidence="6">
    <location>
        <begin position="60"/>
        <end position="196"/>
    </location>
</feature>
<dbReference type="STRING" id="1188319.OYT1_02096"/>
<dbReference type="InterPro" id="IPR058625">
    <property type="entry name" value="MdtA-like_BSH"/>
</dbReference>
<evidence type="ECO:0000256" key="4">
    <source>
        <dbReference type="SAM" id="SignalP"/>
    </source>
</evidence>
<feature type="signal peptide" evidence="4">
    <location>
        <begin position="1"/>
        <end position="32"/>
    </location>
</feature>
<dbReference type="InterPro" id="IPR058627">
    <property type="entry name" value="MdtA-like_C"/>
</dbReference>
<dbReference type="SUPFAM" id="SSF111369">
    <property type="entry name" value="HlyD-like secretion proteins"/>
    <property type="match status" value="1"/>
</dbReference>
<dbReference type="Pfam" id="PF25876">
    <property type="entry name" value="HH_MFP_RND"/>
    <property type="match status" value="1"/>
</dbReference>
<evidence type="ECO:0000259" key="5">
    <source>
        <dbReference type="Pfam" id="PF25876"/>
    </source>
</evidence>
<evidence type="ECO:0000256" key="2">
    <source>
        <dbReference type="ARBA" id="ARBA00009477"/>
    </source>
</evidence>
<reference evidence="9 10" key="1">
    <citation type="submission" date="2018-06" db="EMBL/GenBank/DDBJ databases">
        <title>OYT1 Genome Sequencing.</title>
        <authorList>
            <person name="Kato S."/>
            <person name="Itoh T."/>
            <person name="Ohkuma M."/>
        </authorList>
    </citation>
    <scope>NUCLEOTIDE SEQUENCE [LARGE SCALE GENOMIC DNA]</scope>
    <source>
        <strain evidence="9 10">OYT1</strain>
    </source>
</reference>
<comment type="subcellular location">
    <subcellularLocation>
        <location evidence="1">Cell envelope</location>
    </subcellularLocation>
</comment>
<evidence type="ECO:0000259" key="7">
    <source>
        <dbReference type="Pfam" id="PF25954"/>
    </source>
</evidence>
<dbReference type="KEGG" id="fam:OYT1_ch0073"/>
<dbReference type="Pfam" id="PF25917">
    <property type="entry name" value="BSH_RND"/>
    <property type="match status" value="1"/>
</dbReference>
<gene>
    <name evidence="9" type="ORF">OYT1_ch0073</name>
</gene>
<feature type="domain" description="CusB-like beta-barrel" evidence="7">
    <location>
        <begin position="209"/>
        <end position="280"/>
    </location>
</feature>
<feature type="chain" id="PRO_5017215424" evidence="4">
    <location>
        <begin position="33"/>
        <end position="354"/>
    </location>
</feature>
<feature type="domain" description="Multidrug resistance protein MdtA-like alpha-helical hairpin" evidence="5">
    <location>
        <begin position="102"/>
        <end position="158"/>
    </location>
</feature>
<dbReference type="Proteomes" id="UP000033070">
    <property type="component" value="Chromosome"/>
</dbReference>
<dbReference type="PANTHER" id="PTHR30469:SF18">
    <property type="entry name" value="RESISTANCE-NODULATION-CELL DIVISION (RND) EFFLUX MEMBRANE FUSION PROTEIN-RELATED"/>
    <property type="match status" value="1"/>
</dbReference>
<dbReference type="AlphaFoldDB" id="A0A2Z6G8B6"/>
<evidence type="ECO:0000259" key="8">
    <source>
        <dbReference type="Pfam" id="PF25967"/>
    </source>
</evidence>
<protein>
    <submittedName>
        <fullName evidence="9">Multidrug resistance protein MdtA</fullName>
    </submittedName>
</protein>
<evidence type="ECO:0000313" key="9">
    <source>
        <dbReference type="EMBL" id="BBE49649.1"/>
    </source>
</evidence>
<dbReference type="Gene3D" id="2.40.50.100">
    <property type="match status" value="1"/>
</dbReference>
<organism evidence="9 10">
    <name type="scientific">Ferriphaselus amnicola</name>
    <dbReference type="NCBI Taxonomy" id="1188319"/>
    <lineage>
        <taxon>Bacteria</taxon>
        <taxon>Pseudomonadati</taxon>
        <taxon>Pseudomonadota</taxon>
        <taxon>Betaproteobacteria</taxon>
        <taxon>Nitrosomonadales</taxon>
        <taxon>Gallionellaceae</taxon>
        <taxon>Ferriphaselus</taxon>
    </lineage>
</organism>
<evidence type="ECO:0000313" key="10">
    <source>
        <dbReference type="Proteomes" id="UP000033070"/>
    </source>
</evidence>
<dbReference type="NCBIfam" id="TIGR01730">
    <property type="entry name" value="RND_mfp"/>
    <property type="match status" value="1"/>
</dbReference>
<dbReference type="Gene3D" id="2.40.420.20">
    <property type="match status" value="1"/>
</dbReference>
<dbReference type="InterPro" id="IPR058792">
    <property type="entry name" value="Beta-barrel_RND_2"/>
</dbReference>
<dbReference type="PANTHER" id="PTHR30469">
    <property type="entry name" value="MULTIDRUG RESISTANCE PROTEIN MDTA"/>
    <property type="match status" value="1"/>
</dbReference>
<keyword evidence="3" id="KW-0813">Transport</keyword>
<dbReference type="InterPro" id="IPR006143">
    <property type="entry name" value="RND_pump_MFP"/>
</dbReference>
<dbReference type="InterPro" id="IPR058624">
    <property type="entry name" value="MdtA-like_HH"/>
</dbReference>
<feature type="domain" description="Multidrug resistance protein MdtA-like C-terminal permuted SH3" evidence="8">
    <location>
        <begin position="286"/>
        <end position="342"/>
    </location>
</feature>
<accession>A0A2Z6G8B6</accession>
<comment type="similarity">
    <text evidence="2">Belongs to the membrane fusion protein (MFP) (TC 8.A.1) family.</text>
</comment>
<keyword evidence="10" id="KW-1185">Reference proteome</keyword>
<evidence type="ECO:0000259" key="6">
    <source>
        <dbReference type="Pfam" id="PF25917"/>
    </source>
</evidence>